<dbReference type="Pfam" id="PF01381">
    <property type="entry name" value="HTH_3"/>
    <property type="match status" value="1"/>
</dbReference>
<dbReference type="CDD" id="cd06529">
    <property type="entry name" value="S24_LexA-like"/>
    <property type="match status" value="1"/>
</dbReference>
<evidence type="ECO:0000313" key="6">
    <source>
        <dbReference type="EMBL" id="ORO86674.1"/>
    </source>
</evidence>
<reference evidence="9 14" key="5">
    <citation type="submission" date="2018-06" db="EMBL/GenBank/DDBJ databases">
        <authorList>
            <consortium name="Pathogen Informatics"/>
            <person name="Doyle S."/>
        </authorList>
    </citation>
    <scope>NUCLEOTIDE SEQUENCE [LARGE SCALE GENOMIC DNA]</scope>
    <source>
        <strain evidence="9 14">NCTC12261</strain>
    </source>
</reference>
<dbReference type="SMART" id="SM00530">
    <property type="entry name" value="HTH_XRE"/>
    <property type="match status" value="1"/>
</dbReference>
<evidence type="ECO:0000259" key="4">
    <source>
        <dbReference type="PROSITE" id="PS50943"/>
    </source>
</evidence>
<protein>
    <submittedName>
        <fullName evidence="6">DNA-binding protein</fullName>
    </submittedName>
    <submittedName>
        <fullName evidence="5">Helix-turn-helix family protein</fullName>
    </submittedName>
    <submittedName>
        <fullName evidence="9">Transcriptional regulator</fullName>
    </submittedName>
</protein>
<dbReference type="PANTHER" id="PTHR40661">
    <property type="match status" value="1"/>
</dbReference>
<evidence type="ECO:0000313" key="13">
    <source>
        <dbReference type="Proteomes" id="UP000193849"/>
    </source>
</evidence>
<dbReference type="EMBL" id="NCVE01000023">
    <property type="protein sequence ID" value="ORO90624.1"/>
    <property type="molecule type" value="Genomic_DNA"/>
</dbReference>
<name>A0A081S9B3_STRMT</name>
<dbReference type="Pfam" id="PF00717">
    <property type="entry name" value="Peptidase_S24"/>
    <property type="match status" value="1"/>
</dbReference>
<evidence type="ECO:0000313" key="7">
    <source>
        <dbReference type="EMBL" id="ORO90624.1"/>
    </source>
</evidence>
<dbReference type="Gene3D" id="2.10.109.10">
    <property type="entry name" value="Umud Fragment, subunit A"/>
    <property type="match status" value="1"/>
</dbReference>
<evidence type="ECO:0000256" key="1">
    <source>
        <dbReference type="ARBA" id="ARBA00023015"/>
    </source>
</evidence>
<keyword evidence="3" id="KW-0804">Transcription</keyword>
<dbReference type="RefSeq" id="WP_000284671.1">
    <property type="nucleotide sequence ID" value="NZ_CAMHZD010000003.1"/>
</dbReference>
<dbReference type="InterPro" id="IPR001387">
    <property type="entry name" value="Cro/C1-type_HTH"/>
</dbReference>
<dbReference type="PATRIC" id="fig|28037.94.peg.1512"/>
<dbReference type="InterPro" id="IPR036286">
    <property type="entry name" value="LexA/Signal_pep-like_sf"/>
</dbReference>
<reference evidence="7" key="3">
    <citation type="submission" date="2017-04" db="EMBL/GenBank/DDBJ databases">
        <authorList>
            <person name="Nielsen X.C."/>
            <person name="Rasmussen L.H."/>
            <person name="Hoejholt K."/>
            <person name="Rasmussen S."/>
            <person name="Christensen J.J."/>
        </authorList>
    </citation>
    <scope>NUCLEOTIDE SEQUENCE</scope>
    <source>
        <strain evidence="7">RH_50738_11</strain>
    </source>
</reference>
<dbReference type="SUPFAM" id="SSF51306">
    <property type="entry name" value="LexA/Signal peptidase"/>
    <property type="match status" value="1"/>
</dbReference>
<dbReference type="InterPro" id="IPR015927">
    <property type="entry name" value="Peptidase_S24_S26A/B/C"/>
</dbReference>
<dbReference type="InterPro" id="IPR039418">
    <property type="entry name" value="LexA-like"/>
</dbReference>
<evidence type="ECO:0000313" key="9">
    <source>
        <dbReference type="EMBL" id="SUN74539.1"/>
    </source>
</evidence>
<evidence type="ECO:0000256" key="3">
    <source>
        <dbReference type="ARBA" id="ARBA00023163"/>
    </source>
</evidence>
<dbReference type="SUPFAM" id="SSF47413">
    <property type="entry name" value="lambda repressor-like DNA-binding domains"/>
    <property type="match status" value="1"/>
</dbReference>
<reference evidence="11 12" key="2">
    <citation type="journal article" date="2016" name="Eur. J. Clin. Microbiol. Infect. Dis.">
        <title>Whole genome sequencing as a tool for phylogenetic analysis of clinical strains of Mitis group streptococci.</title>
        <authorList>
            <person name="Rasmussen L.H."/>
            <person name="Dargis R."/>
            <person name="Hojholt K."/>
            <person name="Christensen J.J."/>
            <person name="Skovgaard O."/>
            <person name="Justesen U.S."/>
            <person name="Rosenvinge F.S."/>
            <person name="Moser C."/>
            <person name="Lukjancenko O."/>
            <person name="Rasmussen S."/>
            <person name="Nielsen X.C."/>
        </authorList>
    </citation>
    <scope>NUCLEOTIDE SEQUENCE [LARGE SCALE GENOMIC DNA]</scope>
    <source>
        <strain evidence="8 11">B_5756_13</strain>
        <strain evidence="7 12">RH_50738_11</strain>
        <strain evidence="6 13">RH_777_07</strain>
    </source>
</reference>
<dbReference type="EMBL" id="UHFS01000002">
    <property type="protein sequence ID" value="SUN74539.1"/>
    <property type="molecule type" value="Genomic_DNA"/>
</dbReference>
<evidence type="ECO:0000313" key="5">
    <source>
        <dbReference type="EMBL" id="KER07516.1"/>
    </source>
</evidence>
<dbReference type="Gene3D" id="1.10.260.40">
    <property type="entry name" value="lambda repressor-like DNA-binding domains"/>
    <property type="match status" value="1"/>
</dbReference>
<evidence type="ECO:0000313" key="14">
    <source>
        <dbReference type="Proteomes" id="UP000255482"/>
    </source>
</evidence>
<dbReference type="OrthoDB" id="2475196at2"/>
<dbReference type="EMBL" id="JPGW01000013">
    <property type="protein sequence ID" value="KER07516.1"/>
    <property type="molecule type" value="Genomic_DNA"/>
</dbReference>
<organism evidence="5 10">
    <name type="scientific">Streptococcus mitis</name>
    <dbReference type="NCBI Taxonomy" id="28037"/>
    <lineage>
        <taxon>Bacteria</taxon>
        <taxon>Bacillati</taxon>
        <taxon>Bacillota</taxon>
        <taxon>Bacilli</taxon>
        <taxon>Lactobacillales</taxon>
        <taxon>Streptococcaceae</taxon>
        <taxon>Streptococcus</taxon>
        <taxon>Streptococcus mitis group</taxon>
    </lineage>
</organism>
<dbReference type="Proteomes" id="UP000255482">
    <property type="component" value="Unassembled WGS sequence"/>
</dbReference>
<sequence>MYQPEKLKARRKELKLTQKEIAEQLGISFQAYSAWERGIKEPSKEKVFQLENILKVPKGYFTQIEIVRLYHSLSKQGQEKVVLYARNLSQEEQAHKVTAMPERLYEYRVYERMSAGIGASVYDDQNFDTVYFNEELAHDFASWVSGDSMEPKYQNGSVALIRETGFDYDGAVYAVVCNNQTYIKRVYREENGLRLVSINPKYKDIFISYEEDPRIVGIIVGNFVPMEG</sequence>
<feature type="domain" description="HTH cro/C1-type" evidence="4">
    <location>
        <begin position="7"/>
        <end position="61"/>
    </location>
</feature>
<dbReference type="Proteomes" id="UP000028067">
    <property type="component" value="Unassembled WGS sequence"/>
</dbReference>
<dbReference type="AlphaFoldDB" id="A0A081S9B3"/>
<evidence type="ECO:0000313" key="10">
    <source>
        <dbReference type="Proteomes" id="UP000028067"/>
    </source>
</evidence>
<accession>A0A081S9B3</accession>
<dbReference type="Proteomes" id="UP000193388">
    <property type="component" value="Unassembled WGS sequence"/>
</dbReference>
<dbReference type="CDD" id="cd00093">
    <property type="entry name" value="HTH_XRE"/>
    <property type="match status" value="1"/>
</dbReference>
<proteinExistence type="predicted"/>
<keyword evidence="1" id="KW-0805">Transcription regulation</keyword>
<reference evidence="5 10" key="1">
    <citation type="submission" date="2014-05" db="EMBL/GenBank/DDBJ databases">
        <authorList>
            <person name="Daugherty S.C."/>
            <person name="Tallon L.J."/>
            <person name="Sadzewicz L."/>
            <person name="Kilian M."/>
            <person name="Tettelin H."/>
        </authorList>
    </citation>
    <scope>NUCLEOTIDE SEQUENCE [LARGE SCALE GENOMIC DNA]</scope>
    <source>
        <strain evidence="5 10">SK271</strain>
    </source>
</reference>
<evidence type="ECO:0000313" key="11">
    <source>
        <dbReference type="Proteomes" id="UP000193388"/>
    </source>
</evidence>
<dbReference type="PROSITE" id="PS50943">
    <property type="entry name" value="HTH_CROC1"/>
    <property type="match status" value="1"/>
</dbReference>
<evidence type="ECO:0000313" key="12">
    <source>
        <dbReference type="Proteomes" id="UP000193441"/>
    </source>
</evidence>
<evidence type="ECO:0000313" key="8">
    <source>
        <dbReference type="EMBL" id="ORP02171.1"/>
    </source>
</evidence>
<dbReference type="PANTHER" id="PTHR40661:SF1">
    <property type="entry name" value="HTH CRO_C1-TYPE DOMAIN-CONTAINING PROTEIN"/>
    <property type="match status" value="1"/>
</dbReference>
<dbReference type="EMBL" id="NCVD01000051">
    <property type="protein sequence ID" value="ORO86674.1"/>
    <property type="molecule type" value="Genomic_DNA"/>
</dbReference>
<dbReference type="GO" id="GO:0003677">
    <property type="term" value="F:DNA binding"/>
    <property type="evidence" value="ECO:0007669"/>
    <property type="project" value="UniProtKB-KW"/>
</dbReference>
<keyword evidence="2 6" id="KW-0238">DNA-binding</keyword>
<dbReference type="Proteomes" id="UP000193441">
    <property type="component" value="Unassembled WGS sequence"/>
</dbReference>
<gene>
    <name evidence="8" type="ORF">B7693_08650</name>
    <name evidence="7" type="ORF">B7701_03145</name>
    <name evidence="6" type="ORF">B7702_10030</name>
    <name evidence="9" type="ORF">NCTC12261_00503</name>
    <name evidence="5" type="ORF">SK271_1582</name>
</gene>
<dbReference type="Proteomes" id="UP000193849">
    <property type="component" value="Unassembled WGS sequence"/>
</dbReference>
<dbReference type="EMBL" id="NCVM01000027">
    <property type="protein sequence ID" value="ORP02171.1"/>
    <property type="molecule type" value="Genomic_DNA"/>
</dbReference>
<evidence type="ECO:0000256" key="2">
    <source>
        <dbReference type="ARBA" id="ARBA00023125"/>
    </source>
</evidence>
<dbReference type="InterPro" id="IPR010982">
    <property type="entry name" value="Lambda_DNA-bd_dom_sf"/>
</dbReference>
<reference evidence="6" key="4">
    <citation type="submission" date="2017-04" db="EMBL/GenBank/DDBJ databases">
        <authorList>
            <person name="Afonso C.L."/>
            <person name="Miller P.J."/>
            <person name="Scott M.A."/>
            <person name="Spackman E."/>
            <person name="Goraichik I."/>
            <person name="Dimitrov K.M."/>
            <person name="Suarez D.L."/>
            <person name="Swayne D.E."/>
        </authorList>
    </citation>
    <scope>NUCLEOTIDE SEQUENCE</scope>
    <source>
        <strain evidence="8">B_5756_13</strain>
        <strain evidence="6">RH_777_07</strain>
    </source>
</reference>
<comment type="caution">
    <text evidence="5">The sequence shown here is derived from an EMBL/GenBank/DDBJ whole genome shotgun (WGS) entry which is preliminary data.</text>
</comment>